<dbReference type="AlphaFoldDB" id="A0A377FRL3"/>
<reference evidence="1 2" key="1">
    <citation type="submission" date="2018-06" db="EMBL/GenBank/DDBJ databases">
        <authorList>
            <consortium name="Pathogen Informatics"/>
            <person name="Doyle S."/>
        </authorList>
    </citation>
    <scope>NUCLEOTIDE SEQUENCE [LARGE SCALE GENOMIC DNA]</scope>
    <source>
        <strain evidence="1 2">NCTC13163</strain>
    </source>
</reference>
<sequence>MTAARLSPIETRGLFLFFLNYLEVQIDRGLQFILYS</sequence>
<protein>
    <submittedName>
        <fullName evidence="1">Uncharacterized protein</fullName>
    </submittedName>
</protein>
<organism evidence="1 2">
    <name type="scientific">Exiguobacterium aurantiacum</name>
    <dbReference type="NCBI Taxonomy" id="33987"/>
    <lineage>
        <taxon>Bacteria</taxon>
        <taxon>Bacillati</taxon>
        <taxon>Bacillota</taxon>
        <taxon>Bacilli</taxon>
        <taxon>Bacillales</taxon>
        <taxon>Bacillales Family XII. Incertae Sedis</taxon>
        <taxon>Exiguobacterium</taxon>
    </lineage>
</organism>
<evidence type="ECO:0000313" key="1">
    <source>
        <dbReference type="EMBL" id="STO07204.1"/>
    </source>
</evidence>
<gene>
    <name evidence="1" type="ORF">NCTC13163_00549</name>
</gene>
<accession>A0A377FRL3</accession>
<evidence type="ECO:0000313" key="2">
    <source>
        <dbReference type="Proteomes" id="UP000254060"/>
    </source>
</evidence>
<proteinExistence type="predicted"/>
<name>A0A377FRL3_9BACL</name>
<dbReference type="EMBL" id="UGGP01000001">
    <property type="protein sequence ID" value="STO07204.1"/>
    <property type="molecule type" value="Genomic_DNA"/>
</dbReference>
<dbReference type="STRING" id="1397694.GCA_000702585_01065"/>
<dbReference type="Proteomes" id="UP000254060">
    <property type="component" value="Unassembled WGS sequence"/>
</dbReference>